<dbReference type="Gene3D" id="3.30.700.10">
    <property type="entry name" value="Glycoprotein, Type 4 Pilin"/>
    <property type="match status" value="1"/>
</dbReference>
<organism evidence="2 3">
    <name type="scientific">Novipirellula galeiformis</name>
    <dbReference type="NCBI Taxonomy" id="2528004"/>
    <lineage>
        <taxon>Bacteria</taxon>
        <taxon>Pseudomonadati</taxon>
        <taxon>Planctomycetota</taxon>
        <taxon>Planctomycetia</taxon>
        <taxon>Pirellulales</taxon>
        <taxon>Pirellulaceae</taxon>
        <taxon>Novipirellula</taxon>
    </lineage>
</organism>
<dbReference type="InterPro" id="IPR045584">
    <property type="entry name" value="Pilin-like"/>
</dbReference>
<sequence>MKRRSPKSAFTLVELLVVIAIIGVLVGLLLPAVQAAREAARRMQCSNNLKQLGLAMHNYHDTFQSLPPGWIDNASNQNRLGWGAHILPFFEQSAIFDGMKSAGAFAVPWYTIPEMTTGTSNVPQPYGKTVLPAFICPSDPSDGINENVHGYAKSNYTGIGGRHYIASGGANGTFYDNSFVKFRDMTDGLSNIVMLGERSTINEPSRGFVKKGTIWIGGTTASEYHHNNAIVNASAYYSINGTAGNWNLTSAHPGGAQFLLGDGSVRLISENIELQTYGFLGAISDGNVLGEF</sequence>
<dbReference type="NCBIfam" id="TIGR02532">
    <property type="entry name" value="IV_pilin_GFxxxE"/>
    <property type="match status" value="1"/>
</dbReference>
<dbReference type="InterPro" id="IPR011453">
    <property type="entry name" value="DUF1559"/>
</dbReference>
<dbReference type="InterPro" id="IPR000595">
    <property type="entry name" value="cNMP-bd_dom"/>
</dbReference>
<accession>A0A5C6C9K5</accession>
<protein>
    <recommendedName>
        <fullName evidence="1">Cyclic nucleotide-binding domain-containing protein</fullName>
    </recommendedName>
</protein>
<comment type="caution">
    <text evidence="2">The sequence shown here is derived from an EMBL/GenBank/DDBJ whole genome shotgun (WGS) entry which is preliminary data.</text>
</comment>
<reference evidence="2 3" key="1">
    <citation type="submission" date="2019-02" db="EMBL/GenBank/DDBJ databases">
        <title>Deep-cultivation of Planctomycetes and their phenomic and genomic characterization uncovers novel biology.</title>
        <authorList>
            <person name="Wiegand S."/>
            <person name="Jogler M."/>
            <person name="Boedeker C."/>
            <person name="Pinto D."/>
            <person name="Vollmers J."/>
            <person name="Rivas-Marin E."/>
            <person name="Kohn T."/>
            <person name="Peeters S.H."/>
            <person name="Heuer A."/>
            <person name="Rast P."/>
            <person name="Oberbeckmann S."/>
            <person name="Bunk B."/>
            <person name="Jeske O."/>
            <person name="Meyerdierks A."/>
            <person name="Storesund J.E."/>
            <person name="Kallscheuer N."/>
            <person name="Luecker S."/>
            <person name="Lage O.M."/>
            <person name="Pohl T."/>
            <person name="Merkel B.J."/>
            <person name="Hornburger P."/>
            <person name="Mueller R.-W."/>
            <person name="Bruemmer F."/>
            <person name="Labrenz M."/>
            <person name="Spormann A.M."/>
            <person name="Op Den Camp H."/>
            <person name="Overmann J."/>
            <person name="Amann R."/>
            <person name="Jetten M.S.M."/>
            <person name="Mascher T."/>
            <person name="Medema M.H."/>
            <person name="Devos D.P."/>
            <person name="Kaster A.-K."/>
            <person name="Ovreas L."/>
            <person name="Rohde M."/>
            <person name="Galperin M.Y."/>
            <person name="Jogler C."/>
        </authorList>
    </citation>
    <scope>NUCLEOTIDE SEQUENCE [LARGE SCALE GENOMIC DNA]</scope>
    <source>
        <strain evidence="2 3">Pla52o</strain>
    </source>
</reference>
<dbReference type="RefSeq" id="WP_146596679.1">
    <property type="nucleotide sequence ID" value="NZ_SJPT01000009.1"/>
</dbReference>
<evidence type="ECO:0000313" key="2">
    <source>
        <dbReference type="EMBL" id="TWU20151.1"/>
    </source>
</evidence>
<dbReference type="AlphaFoldDB" id="A0A5C6C9K5"/>
<evidence type="ECO:0000313" key="3">
    <source>
        <dbReference type="Proteomes" id="UP000316304"/>
    </source>
</evidence>
<dbReference type="PANTHER" id="PTHR30093:SF2">
    <property type="entry name" value="TYPE II SECRETION SYSTEM PROTEIN H"/>
    <property type="match status" value="1"/>
</dbReference>
<dbReference type="OrthoDB" id="247601at2"/>
<dbReference type="NCBIfam" id="TIGR04294">
    <property type="entry name" value="pre_pil_HX9DG"/>
    <property type="match status" value="1"/>
</dbReference>
<dbReference type="InterPro" id="IPR012902">
    <property type="entry name" value="N_methyl_site"/>
</dbReference>
<feature type="domain" description="Cyclic nucleotide-binding" evidence="1">
    <location>
        <begin position="237"/>
        <end position="292"/>
    </location>
</feature>
<dbReference type="PANTHER" id="PTHR30093">
    <property type="entry name" value="GENERAL SECRETION PATHWAY PROTEIN G"/>
    <property type="match status" value="1"/>
</dbReference>
<dbReference type="Pfam" id="PF07963">
    <property type="entry name" value="N_methyl"/>
    <property type="match status" value="1"/>
</dbReference>
<dbReference type="SUPFAM" id="SSF54523">
    <property type="entry name" value="Pili subunits"/>
    <property type="match status" value="1"/>
</dbReference>
<dbReference type="PROSITE" id="PS50042">
    <property type="entry name" value="CNMP_BINDING_3"/>
    <property type="match status" value="1"/>
</dbReference>
<gene>
    <name evidence="2" type="ORF">Pla52o_46650</name>
</gene>
<dbReference type="Proteomes" id="UP000316304">
    <property type="component" value="Unassembled WGS sequence"/>
</dbReference>
<dbReference type="InterPro" id="IPR027558">
    <property type="entry name" value="Pre_pil_HX9DG_C"/>
</dbReference>
<proteinExistence type="predicted"/>
<keyword evidence="3" id="KW-1185">Reference proteome</keyword>
<name>A0A5C6C9K5_9BACT</name>
<dbReference type="Pfam" id="PF07596">
    <property type="entry name" value="SBP_bac_10"/>
    <property type="match status" value="1"/>
</dbReference>
<dbReference type="EMBL" id="SJPT01000009">
    <property type="protein sequence ID" value="TWU20151.1"/>
    <property type="molecule type" value="Genomic_DNA"/>
</dbReference>
<evidence type="ECO:0000259" key="1">
    <source>
        <dbReference type="PROSITE" id="PS50042"/>
    </source>
</evidence>